<evidence type="ECO:0000313" key="1">
    <source>
        <dbReference type="EMBL" id="QHT90551.1"/>
    </source>
</evidence>
<dbReference type="EMBL" id="MN740154">
    <property type="protein sequence ID" value="QHT90551.1"/>
    <property type="molecule type" value="Genomic_DNA"/>
</dbReference>
<proteinExistence type="predicted"/>
<name>A0A6C0IBW5_9ZZZZ</name>
<protein>
    <submittedName>
        <fullName evidence="1">Uncharacterized protein</fullName>
    </submittedName>
</protein>
<reference evidence="1" key="1">
    <citation type="journal article" date="2020" name="Nature">
        <title>Giant virus diversity and host interactions through global metagenomics.</title>
        <authorList>
            <person name="Schulz F."/>
            <person name="Roux S."/>
            <person name="Paez-Espino D."/>
            <person name="Jungbluth S."/>
            <person name="Walsh D.A."/>
            <person name="Denef V.J."/>
            <person name="McMahon K.D."/>
            <person name="Konstantinidis K.T."/>
            <person name="Eloe-Fadrosh E.A."/>
            <person name="Kyrpides N.C."/>
            <person name="Woyke T."/>
        </authorList>
    </citation>
    <scope>NUCLEOTIDE SEQUENCE</scope>
    <source>
        <strain evidence="1">GVMAG-M-3300023184-68</strain>
    </source>
</reference>
<sequence>MVFYSYLIITHILPSSYEGFNEESSYDSVMKKIYQPLQVKCTKNDCDFAQSARDNSINLDPSLNYFDDGWRECNADICSTIYRLKSTMTQIDASGGYFKDTSGNIFNYLGVQKYSA</sequence>
<organism evidence="1">
    <name type="scientific">viral metagenome</name>
    <dbReference type="NCBI Taxonomy" id="1070528"/>
    <lineage>
        <taxon>unclassified sequences</taxon>
        <taxon>metagenomes</taxon>
        <taxon>organismal metagenomes</taxon>
    </lineage>
</organism>
<dbReference type="AlphaFoldDB" id="A0A6C0IBW5"/>
<accession>A0A6C0IBW5</accession>